<keyword evidence="3" id="KW-1185">Reference proteome</keyword>
<dbReference type="AlphaFoldDB" id="A0A6N7Z4B1"/>
<dbReference type="InterPro" id="IPR050383">
    <property type="entry name" value="GlyoxalaseI/FosfomycinResist"/>
</dbReference>
<feature type="domain" description="VOC" evidence="1">
    <location>
        <begin position="10"/>
        <end position="126"/>
    </location>
</feature>
<reference evidence="2 3" key="1">
    <citation type="submission" date="2019-11" db="EMBL/GenBank/DDBJ databases">
        <title>Draft genome of Amycolatopsis RM579.</title>
        <authorList>
            <person name="Duangmal K."/>
            <person name="Mingma R."/>
        </authorList>
    </citation>
    <scope>NUCLEOTIDE SEQUENCE [LARGE SCALE GENOMIC DNA]</scope>
    <source>
        <strain evidence="2 3">RM579</strain>
    </source>
</reference>
<organism evidence="2 3">
    <name type="scientific">Amycolatopsis pithecellobii</name>
    <dbReference type="NCBI Taxonomy" id="664692"/>
    <lineage>
        <taxon>Bacteria</taxon>
        <taxon>Bacillati</taxon>
        <taxon>Actinomycetota</taxon>
        <taxon>Actinomycetes</taxon>
        <taxon>Pseudonocardiales</taxon>
        <taxon>Pseudonocardiaceae</taxon>
        <taxon>Amycolatopsis</taxon>
    </lineage>
</organism>
<proteinExistence type="predicted"/>
<dbReference type="Gene3D" id="3.10.180.10">
    <property type="entry name" value="2,3-Dihydroxybiphenyl 1,2-Dioxygenase, domain 1"/>
    <property type="match status" value="1"/>
</dbReference>
<protein>
    <recommendedName>
        <fullName evidence="1">VOC domain-containing protein</fullName>
    </recommendedName>
</protein>
<accession>A0A6N7Z4B1</accession>
<sequence length="180" mass="19978">MPPSLKLGLTPSHTVVFVRDLDEMVRFYTEVLGFEVTDGSPEVVFISQGVSHHQLAFVPGRDSVGKSNTIDHTAYVSSGTLDDLRALYEMLRADERVTEIEPKTHGNTWSVYFADPEGNGVEVFIETPWHVQQPQVKPLDLTLSNEEIEATTRAAFAGEPGFCDIADYRKQRAGQLGLAR</sequence>
<dbReference type="InterPro" id="IPR037523">
    <property type="entry name" value="VOC_core"/>
</dbReference>
<dbReference type="Proteomes" id="UP000440096">
    <property type="component" value="Unassembled WGS sequence"/>
</dbReference>
<dbReference type="InterPro" id="IPR004360">
    <property type="entry name" value="Glyas_Fos-R_dOase_dom"/>
</dbReference>
<dbReference type="PANTHER" id="PTHR21366:SF14">
    <property type="entry name" value="GLYOXALASE DOMAIN-CONTAINING PROTEIN 5"/>
    <property type="match status" value="1"/>
</dbReference>
<dbReference type="SUPFAM" id="SSF54593">
    <property type="entry name" value="Glyoxalase/Bleomycin resistance protein/Dihydroxybiphenyl dioxygenase"/>
    <property type="match status" value="1"/>
</dbReference>
<dbReference type="PANTHER" id="PTHR21366">
    <property type="entry name" value="GLYOXALASE FAMILY PROTEIN"/>
    <property type="match status" value="1"/>
</dbReference>
<evidence type="ECO:0000313" key="3">
    <source>
        <dbReference type="Proteomes" id="UP000440096"/>
    </source>
</evidence>
<dbReference type="EMBL" id="WMBA01000009">
    <property type="protein sequence ID" value="MTD54006.1"/>
    <property type="molecule type" value="Genomic_DNA"/>
</dbReference>
<dbReference type="RefSeq" id="WP_154756244.1">
    <property type="nucleotide sequence ID" value="NZ_WMBA01000009.1"/>
</dbReference>
<evidence type="ECO:0000313" key="2">
    <source>
        <dbReference type="EMBL" id="MTD54006.1"/>
    </source>
</evidence>
<dbReference type="PROSITE" id="PS51819">
    <property type="entry name" value="VOC"/>
    <property type="match status" value="1"/>
</dbReference>
<evidence type="ECO:0000259" key="1">
    <source>
        <dbReference type="PROSITE" id="PS51819"/>
    </source>
</evidence>
<gene>
    <name evidence="2" type="ORF">GKO32_08435</name>
</gene>
<dbReference type="OrthoDB" id="9812656at2"/>
<dbReference type="InterPro" id="IPR029068">
    <property type="entry name" value="Glyas_Bleomycin-R_OHBP_Dase"/>
</dbReference>
<dbReference type="Pfam" id="PF00903">
    <property type="entry name" value="Glyoxalase"/>
    <property type="match status" value="1"/>
</dbReference>
<name>A0A6N7Z4B1_9PSEU</name>
<comment type="caution">
    <text evidence="2">The sequence shown here is derived from an EMBL/GenBank/DDBJ whole genome shotgun (WGS) entry which is preliminary data.</text>
</comment>